<proteinExistence type="predicted"/>
<dbReference type="CDD" id="cd00048">
    <property type="entry name" value="DSRM_SF"/>
    <property type="match status" value="2"/>
</dbReference>
<dbReference type="GeneID" id="108564922"/>
<keyword evidence="1 2" id="KW-0694">RNA-binding</keyword>
<organism evidence="5 6">
    <name type="scientific">Nicrophorus vespilloides</name>
    <name type="common">Boreal carrion beetle</name>
    <dbReference type="NCBI Taxonomy" id="110193"/>
    <lineage>
        <taxon>Eukaryota</taxon>
        <taxon>Metazoa</taxon>
        <taxon>Ecdysozoa</taxon>
        <taxon>Arthropoda</taxon>
        <taxon>Hexapoda</taxon>
        <taxon>Insecta</taxon>
        <taxon>Pterygota</taxon>
        <taxon>Neoptera</taxon>
        <taxon>Endopterygota</taxon>
        <taxon>Coleoptera</taxon>
        <taxon>Polyphaga</taxon>
        <taxon>Staphyliniformia</taxon>
        <taxon>Silphidae</taxon>
        <taxon>Nicrophorinae</taxon>
        <taxon>Nicrophorus</taxon>
    </lineage>
</organism>
<keyword evidence="3" id="KW-0175">Coiled coil</keyword>
<evidence type="ECO:0000313" key="5">
    <source>
        <dbReference type="Proteomes" id="UP000695000"/>
    </source>
</evidence>
<protein>
    <submittedName>
        <fullName evidence="6">Uncharacterized protein LOC108564922</fullName>
    </submittedName>
</protein>
<dbReference type="Pfam" id="PF00035">
    <property type="entry name" value="dsrm"/>
    <property type="match status" value="1"/>
</dbReference>
<dbReference type="Proteomes" id="UP000695000">
    <property type="component" value="Unplaced"/>
</dbReference>
<dbReference type="SUPFAM" id="SSF54768">
    <property type="entry name" value="dsRNA-binding domain-like"/>
    <property type="match status" value="2"/>
</dbReference>
<dbReference type="PROSITE" id="PS50137">
    <property type="entry name" value="DS_RBD"/>
    <property type="match status" value="1"/>
</dbReference>
<reference evidence="6" key="1">
    <citation type="submission" date="2025-08" db="UniProtKB">
        <authorList>
            <consortium name="RefSeq"/>
        </authorList>
    </citation>
    <scope>IDENTIFICATION</scope>
    <source>
        <tissue evidence="6">Whole Larva</tissue>
    </source>
</reference>
<feature type="domain" description="DRBM" evidence="4">
    <location>
        <begin position="77"/>
        <end position="141"/>
    </location>
</feature>
<dbReference type="SMART" id="SM00358">
    <property type="entry name" value="DSRM"/>
    <property type="match status" value="2"/>
</dbReference>
<feature type="non-terminal residue" evidence="6">
    <location>
        <position position="272"/>
    </location>
</feature>
<dbReference type="Gene3D" id="3.30.160.20">
    <property type="match status" value="2"/>
</dbReference>
<gene>
    <name evidence="6" type="primary">LOC108564922</name>
</gene>
<dbReference type="InterPro" id="IPR051247">
    <property type="entry name" value="RLC_Component"/>
</dbReference>
<feature type="coiled-coil region" evidence="3">
    <location>
        <begin position="191"/>
        <end position="218"/>
    </location>
</feature>
<sequence>MGSRSPIALLQEFTMKNKIPMPVYTFRQVGLIHYCKIKCFDDTIECDSYSKKLAKTKAATEMLRLTPTERLLEPEINSVGKLKELIDKHKLDAPTYKFVGEVNGRFCMDCMWRQYTTNGIGTTKQSSKHAAASLMLPKVQSIIQDYLKNIVDDDNNTIENRKNIVDDDNNIVENQKNIAKLVLPTKTEIIEEISEEDKRSTEMEIMALEENFRNAGNQFEITVISEKAPCVICLVYKDENMKPLLETGNNVWEVFHTRSFWMTPEMNCSSLM</sequence>
<accession>A0ABM1MYG2</accession>
<dbReference type="RefSeq" id="XP_017779612.1">
    <property type="nucleotide sequence ID" value="XM_017924123.1"/>
</dbReference>
<keyword evidence="5" id="KW-1185">Reference proteome</keyword>
<dbReference type="PANTHER" id="PTHR46205">
    <property type="entry name" value="LOQUACIOUS, ISOFORM B"/>
    <property type="match status" value="1"/>
</dbReference>
<dbReference type="PANTHER" id="PTHR46205:SF3">
    <property type="entry name" value="LOQUACIOUS, ISOFORM B"/>
    <property type="match status" value="1"/>
</dbReference>
<evidence type="ECO:0000256" key="2">
    <source>
        <dbReference type="PROSITE-ProRule" id="PRU00266"/>
    </source>
</evidence>
<evidence type="ECO:0000259" key="4">
    <source>
        <dbReference type="PROSITE" id="PS50137"/>
    </source>
</evidence>
<evidence type="ECO:0000256" key="3">
    <source>
        <dbReference type="SAM" id="Coils"/>
    </source>
</evidence>
<evidence type="ECO:0000313" key="6">
    <source>
        <dbReference type="RefSeq" id="XP_017779612.1"/>
    </source>
</evidence>
<name>A0ABM1MYG2_NICVS</name>
<evidence type="ECO:0000256" key="1">
    <source>
        <dbReference type="ARBA" id="ARBA00022884"/>
    </source>
</evidence>
<dbReference type="InterPro" id="IPR014720">
    <property type="entry name" value="dsRBD_dom"/>
</dbReference>